<evidence type="ECO:0000313" key="2">
    <source>
        <dbReference type="EMBL" id="MDI6101795.1"/>
    </source>
</evidence>
<dbReference type="Proteomes" id="UP001241758">
    <property type="component" value="Unassembled WGS sequence"/>
</dbReference>
<keyword evidence="1" id="KW-1133">Transmembrane helix</keyword>
<keyword evidence="1" id="KW-0472">Membrane</keyword>
<dbReference type="Pfam" id="PF19873">
    <property type="entry name" value="DUF6346"/>
    <property type="match status" value="1"/>
</dbReference>
<organism evidence="2 3">
    <name type="scientific">Actinoplanes sandaracinus</name>
    <dbReference type="NCBI Taxonomy" id="3045177"/>
    <lineage>
        <taxon>Bacteria</taxon>
        <taxon>Bacillati</taxon>
        <taxon>Actinomycetota</taxon>
        <taxon>Actinomycetes</taxon>
        <taxon>Micromonosporales</taxon>
        <taxon>Micromonosporaceae</taxon>
        <taxon>Actinoplanes</taxon>
    </lineage>
</organism>
<gene>
    <name evidence="2" type="ORF">QLQ12_24540</name>
</gene>
<evidence type="ECO:0000313" key="3">
    <source>
        <dbReference type="Proteomes" id="UP001241758"/>
    </source>
</evidence>
<dbReference type="InterPro" id="IPR045927">
    <property type="entry name" value="DUF6346"/>
</dbReference>
<protein>
    <submittedName>
        <fullName evidence="2">DUF6346 domain-containing protein</fullName>
    </submittedName>
</protein>
<dbReference type="EMBL" id="JASCTH010000016">
    <property type="protein sequence ID" value="MDI6101795.1"/>
    <property type="molecule type" value="Genomic_DNA"/>
</dbReference>
<evidence type="ECO:0000256" key="1">
    <source>
        <dbReference type="SAM" id="Phobius"/>
    </source>
</evidence>
<proteinExistence type="predicted"/>
<comment type="caution">
    <text evidence="2">The sequence shown here is derived from an EMBL/GenBank/DDBJ whole genome shotgun (WGS) entry which is preliminary data.</text>
</comment>
<sequence length="179" mass="20071">MGRKRLTAAQKRRRDALHHAETLRRQIRDTAPVDDRRSVRTLVLLALLGLALFNAGTTIGRHTGPDFARAAPKGTATVEQCQRRGPLTLFEGVGFYDSCLVWAQWSDGRSERLRIDDAGFFRGEKPGDTLRIGYDMSRPEVRHWSALQLVMYLLCGLGGLLFVGTALALIGRFTEWMSQ</sequence>
<name>A0ABT6WQ81_9ACTN</name>
<feature type="transmembrane region" description="Helical" evidence="1">
    <location>
        <begin position="149"/>
        <end position="170"/>
    </location>
</feature>
<accession>A0ABT6WQ81</accession>
<keyword evidence="1" id="KW-0812">Transmembrane</keyword>
<reference evidence="2 3" key="1">
    <citation type="submission" date="2023-05" db="EMBL/GenBank/DDBJ databases">
        <title>Actinoplanes sp. NEAU-A12 genome sequencing.</title>
        <authorList>
            <person name="Wang Z.-S."/>
        </authorList>
    </citation>
    <scope>NUCLEOTIDE SEQUENCE [LARGE SCALE GENOMIC DNA]</scope>
    <source>
        <strain evidence="2 3">NEAU-A12</strain>
    </source>
</reference>
<dbReference type="RefSeq" id="WP_282762780.1">
    <property type="nucleotide sequence ID" value="NZ_JASCTH010000016.1"/>
</dbReference>
<feature type="transmembrane region" description="Helical" evidence="1">
    <location>
        <begin position="42"/>
        <end position="60"/>
    </location>
</feature>
<keyword evidence="3" id="KW-1185">Reference proteome</keyword>